<sequence>MSGFSFAYGYGEEEHLGGNALEGDPNTFSPTVWDYLIKRFALRSVLDIGSGLGFAADYFHRAGMQTLAVEGLVSNVDNSLYPALKVDLTQSSVHCRVDLVHCQEVVEHIDEMYLDHLLNSFACGRVLVMTHAFPGQGGHHHVNEQPPEYWIEQLKRYNFELLSEDTRRIRIMAEKEGAIYMAKSGMVFINRNRL</sequence>
<evidence type="ECO:0008006" key="3">
    <source>
        <dbReference type="Google" id="ProtNLM"/>
    </source>
</evidence>
<protein>
    <recommendedName>
        <fullName evidence="3">Class I SAM-dependent methyltransferase</fullName>
    </recommendedName>
</protein>
<gene>
    <name evidence="1" type="ORF">AYY18_03500</name>
</gene>
<proteinExistence type="predicted"/>
<dbReference type="Proteomes" id="UP000092377">
    <property type="component" value="Unassembled WGS sequence"/>
</dbReference>
<keyword evidence="2" id="KW-1185">Reference proteome</keyword>
<comment type="caution">
    <text evidence="1">The sequence shown here is derived from an EMBL/GenBank/DDBJ whole genome shotgun (WGS) entry which is preliminary data.</text>
</comment>
<dbReference type="AlphaFoldDB" id="A0A1B8HNQ8"/>
<dbReference type="InterPro" id="IPR029063">
    <property type="entry name" value="SAM-dependent_MTases_sf"/>
</dbReference>
<dbReference type="EMBL" id="LZEY01000012">
    <property type="protein sequence ID" value="OBU11013.1"/>
    <property type="molecule type" value="Genomic_DNA"/>
</dbReference>
<name>A0A1B8HNQ8_9GAMM</name>
<dbReference type="SUPFAM" id="SSF53335">
    <property type="entry name" value="S-adenosyl-L-methionine-dependent methyltransferases"/>
    <property type="match status" value="1"/>
</dbReference>
<accession>A0A1B8HNQ8</accession>
<dbReference type="RefSeq" id="WP_067401301.1">
    <property type="nucleotide sequence ID" value="NZ_LZEY01000012.1"/>
</dbReference>
<organism evidence="1 2">
    <name type="scientific">Morganella psychrotolerans</name>
    <dbReference type="NCBI Taxonomy" id="368603"/>
    <lineage>
        <taxon>Bacteria</taxon>
        <taxon>Pseudomonadati</taxon>
        <taxon>Pseudomonadota</taxon>
        <taxon>Gammaproteobacteria</taxon>
        <taxon>Enterobacterales</taxon>
        <taxon>Morganellaceae</taxon>
        <taxon>Morganella</taxon>
    </lineage>
</organism>
<reference evidence="2" key="1">
    <citation type="submission" date="2016-06" db="EMBL/GenBank/DDBJ databases">
        <authorList>
            <person name="Butler K."/>
        </authorList>
    </citation>
    <scope>NUCLEOTIDE SEQUENCE [LARGE SCALE GENOMIC DNA]</scope>
    <source>
        <strain evidence="2">GCSL-Mp20</strain>
    </source>
</reference>
<dbReference type="OrthoDB" id="9791837at2"/>
<dbReference type="Gene3D" id="3.40.50.150">
    <property type="entry name" value="Vaccinia Virus protein VP39"/>
    <property type="match status" value="1"/>
</dbReference>
<evidence type="ECO:0000313" key="2">
    <source>
        <dbReference type="Proteomes" id="UP000092377"/>
    </source>
</evidence>
<evidence type="ECO:0000313" key="1">
    <source>
        <dbReference type="EMBL" id="OBU11013.1"/>
    </source>
</evidence>